<evidence type="ECO:0000256" key="1">
    <source>
        <dbReference type="ARBA" id="ARBA00004123"/>
    </source>
</evidence>
<evidence type="ECO:0000256" key="4">
    <source>
        <dbReference type="ARBA" id="ARBA00023163"/>
    </source>
</evidence>
<dbReference type="AlphaFoldDB" id="A0A7N0ZS71"/>
<keyword evidence="5 6" id="KW-0539">Nucleus</keyword>
<feature type="region of interest" description="Disordered" evidence="7">
    <location>
        <begin position="1"/>
        <end position="72"/>
    </location>
</feature>
<keyword evidence="3 6" id="KW-0805">Transcription regulation</keyword>
<evidence type="ECO:0000259" key="8">
    <source>
        <dbReference type="PROSITE" id="PS51754"/>
    </source>
</evidence>
<comment type="subcellular location">
    <subcellularLocation>
        <location evidence="1 6">Nucleus</location>
    </subcellularLocation>
</comment>
<keyword evidence="4 6" id="KW-0804">Transcription</keyword>
<accession>A0A7N0ZS71</accession>
<evidence type="ECO:0000256" key="7">
    <source>
        <dbReference type="SAM" id="MobiDB-lite"/>
    </source>
</evidence>
<dbReference type="PROSITE" id="PS51754">
    <property type="entry name" value="OVATE"/>
    <property type="match status" value="1"/>
</dbReference>
<dbReference type="Proteomes" id="UP000594263">
    <property type="component" value="Unplaced"/>
</dbReference>
<organism evidence="9 10">
    <name type="scientific">Kalanchoe fedtschenkoi</name>
    <name type="common">Lavender scallops</name>
    <name type="synonym">South American air plant</name>
    <dbReference type="NCBI Taxonomy" id="63787"/>
    <lineage>
        <taxon>Eukaryota</taxon>
        <taxon>Viridiplantae</taxon>
        <taxon>Streptophyta</taxon>
        <taxon>Embryophyta</taxon>
        <taxon>Tracheophyta</taxon>
        <taxon>Spermatophyta</taxon>
        <taxon>Magnoliopsida</taxon>
        <taxon>eudicotyledons</taxon>
        <taxon>Gunneridae</taxon>
        <taxon>Pentapetalae</taxon>
        <taxon>Saxifragales</taxon>
        <taxon>Crassulaceae</taxon>
        <taxon>Kalanchoe</taxon>
    </lineage>
</organism>
<dbReference type="NCBIfam" id="TIGR01568">
    <property type="entry name" value="A_thal_3678"/>
    <property type="match status" value="1"/>
</dbReference>
<evidence type="ECO:0000256" key="3">
    <source>
        <dbReference type="ARBA" id="ARBA00023015"/>
    </source>
</evidence>
<name>A0A7N0ZS71_KALFE</name>
<evidence type="ECO:0000313" key="9">
    <source>
        <dbReference type="EnsemblPlants" id="Kaladp0024s0432.1.v1.1.CDS.1"/>
    </source>
</evidence>
<dbReference type="InterPro" id="IPR006458">
    <property type="entry name" value="Ovate_C"/>
</dbReference>
<evidence type="ECO:0000256" key="6">
    <source>
        <dbReference type="RuleBase" id="RU367028"/>
    </source>
</evidence>
<feature type="region of interest" description="Disordered" evidence="7">
    <location>
        <begin position="99"/>
        <end position="131"/>
    </location>
</feature>
<dbReference type="EnsemblPlants" id="Kaladp0024s0432.1.v1.1">
    <property type="protein sequence ID" value="Kaladp0024s0432.1.v1.1.CDS.1"/>
    <property type="gene ID" value="Kaladp0024s0432.v1.1"/>
</dbReference>
<keyword evidence="2 6" id="KW-0678">Repressor</keyword>
<protein>
    <recommendedName>
        <fullName evidence="6">Transcription repressor</fullName>
    </recommendedName>
    <alternativeName>
        <fullName evidence="6">Ovate family protein</fullName>
    </alternativeName>
</protein>
<dbReference type="PANTHER" id="PTHR33057:SF82">
    <property type="entry name" value="TRANSCRIPTION REPRESSOR OFP5"/>
    <property type="match status" value="1"/>
</dbReference>
<comment type="function">
    <text evidence="6">Transcriptional repressor that regulates multiple aspects of plant growth and development.</text>
</comment>
<dbReference type="Gramene" id="Kaladp0024s0432.1.v1.1">
    <property type="protein sequence ID" value="Kaladp0024s0432.1.v1.1.CDS.1"/>
    <property type="gene ID" value="Kaladp0024s0432.v1.1"/>
</dbReference>
<feature type="compositionally biased region" description="Low complexity" evidence="7">
    <location>
        <begin position="107"/>
        <end position="120"/>
    </location>
</feature>
<keyword evidence="10" id="KW-1185">Reference proteome</keyword>
<dbReference type="PANTHER" id="PTHR33057">
    <property type="entry name" value="TRANSCRIPTION REPRESSOR OFP7-RELATED"/>
    <property type="match status" value="1"/>
</dbReference>
<reference evidence="9" key="1">
    <citation type="submission" date="2021-01" db="UniProtKB">
        <authorList>
            <consortium name="EnsemblPlants"/>
        </authorList>
    </citation>
    <scope>IDENTIFICATION</scope>
</reference>
<feature type="compositionally biased region" description="Basic and acidic residues" evidence="7">
    <location>
        <begin position="34"/>
        <end position="50"/>
    </location>
</feature>
<dbReference type="GO" id="GO:0005634">
    <property type="term" value="C:nucleus"/>
    <property type="evidence" value="ECO:0007669"/>
    <property type="project" value="UniProtKB-SubCell"/>
</dbReference>
<proteinExistence type="predicted"/>
<evidence type="ECO:0000256" key="2">
    <source>
        <dbReference type="ARBA" id="ARBA00022491"/>
    </source>
</evidence>
<dbReference type="InterPro" id="IPR038933">
    <property type="entry name" value="Ovate"/>
</dbReference>
<sequence>MGNPKFRLSSIIPALWLSTPKSPQPPTPRPRRPQPGDDKSPPVRTFDDMLLHSSSSRSFRTDGQPGRRPRVHKSANSCEILCKCCHGVRWLKVKSRRMNDGAQKTAGGPSSSCSSRSFGSENRRRLGLSESSVTVVKSSANPESDFKESMVEMIVENNITDLEGLEELLVSYLVLNSDEFHQVIVSVFKEIVVPLFKKQKMFGSLRNL</sequence>
<evidence type="ECO:0000313" key="10">
    <source>
        <dbReference type="Proteomes" id="UP000594263"/>
    </source>
</evidence>
<evidence type="ECO:0000256" key="5">
    <source>
        <dbReference type="ARBA" id="ARBA00023242"/>
    </source>
</evidence>
<dbReference type="Pfam" id="PF04844">
    <property type="entry name" value="Ovate"/>
    <property type="match status" value="1"/>
</dbReference>
<dbReference type="GO" id="GO:0045892">
    <property type="term" value="P:negative regulation of DNA-templated transcription"/>
    <property type="evidence" value="ECO:0007669"/>
    <property type="project" value="UniProtKB-UniRule"/>
</dbReference>
<feature type="domain" description="OVATE" evidence="8">
    <location>
        <begin position="135"/>
        <end position="194"/>
    </location>
</feature>